<evidence type="ECO:0000313" key="2">
    <source>
        <dbReference type="EMBL" id="EFP04101.1"/>
    </source>
</evidence>
<keyword evidence="3" id="KW-1185">Reference proteome</keyword>
<dbReference type="PANTHER" id="PTHR21678:SF0">
    <property type="entry name" value="C3H1-TYPE DOMAIN-CONTAINING PROTEIN"/>
    <property type="match status" value="1"/>
</dbReference>
<evidence type="ECO:0000256" key="1">
    <source>
        <dbReference type="SAM" id="MobiDB-lite"/>
    </source>
</evidence>
<reference evidence="2" key="1">
    <citation type="submission" date="2007-07" db="EMBL/GenBank/DDBJ databases">
        <title>PCAP assembly of the Caenorhabditis remanei genome.</title>
        <authorList>
            <consortium name="The Caenorhabditis remanei Sequencing Consortium"/>
            <person name="Wilson R.K."/>
        </authorList>
    </citation>
    <scope>NUCLEOTIDE SEQUENCE [LARGE SCALE GENOMIC DNA]</scope>
    <source>
        <strain evidence="2">PB4641</strain>
    </source>
</reference>
<protein>
    <submittedName>
        <fullName evidence="2">Uncharacterized protein</fullName>
    </submittedName>
</protein>
<proteinExistence type="predicted"/>
<dbReference type="Proteomes" id="UP000008281">
    <property type="component" value="Unassembled WGS sequence"/>
</dbReference>
<dbReference type="eggNOG" id="KOG4483">
    <property type="taxonomic scope" value="Eukaryota"/>
</dbReference>
<evidence type="ECO:0000313" key="3">
    <source>
        <dbReference type="Proteomes" id="UP000008281"/>
    </source>
</evidence>
<dbReference type="PANTHER" id="PTHR21678">
    <property type="entry name" value="GROWTH INHIBITION AND DIFFERENTIATION RELATED PROTEIN 88"/>
    <property type="match status" value="1"/>
</dbReference>
<feature type="region of interest" description="Disordered" evidence="1">
    <location>
        <begin position="728"/>
        <end position="757"/>
    </location>
</feature>
<feature type="region of interest" description="Disordered" evidence="1">
    <location>
        <begin position="261"/>
        <end position="321"/>
    </location>
</feature>
<name>E3MKE3_CAERE</name>
<accession>E3MKE3</accession>
<dbReference type="HOGENOM" id="CLU_376088_0_0_1"/>
<dbReference type="EMBL" id="DS268452">
    <property type="protein sequence ID" value="EFP04101.1"/>
    <property type="molecule type" value="Genomic_DNA"/>
</dbReference>
<dbReference type="InterPro" id="IPR039884">
    <property type="entry name" value="R3HC1/R3HCL"/>
</dbReference>
<dbReference type="AlphaFoldDB" id="E3MKE3"/>
<feature type="region of interest" description="Disordered" evidence="1">
    <location>
        <begin position="482"/>
        <end position="503"/>
    </location>
</feature>
<feature type="compositionally biased region" description="Basic and acidic residues" evidence="1">
    <location>
        <begin position="733"/>
        <end position="742"/>
    </location>
</feature>
<sequence>MMTGYGYNTNLVQQPPVLQGVTDEWGQVSGQSQYYHTENGTTGLSNPMFYGSEWYQPPNFNYPADGCGDQMSYQNCHQNQDGGHQGNQPISSLMHTTNLTAPPQPRVSISDEELFKALNMSPLPTATGGFPGHQQQMPQIPQIQQSNTEIDYLSSEICFPSTSNFETPNFKSRGYIPPASSIPPEDPHMYHHCIDVDDEGPYGVPERYETMSPTFSIHSFAPTTSTNTAEAEDLEVELINNHKPTPRYQMNDGIDIFLHTGTTDDTEYNEDSDSRPTTTYSHRSNKAPSPPAPRPAYAKKLSAAAHSQKPEPKPSEIVSPISKTSPLYLQTTGAQDPAGFTPLLTPNSDALLQKKLNEVVHKPPQRAVGLNAFPAFPQQLNLNGFQENQRYETSFCQPTQPVQQVKQVQQDSFYSTESLNQFGKSNHSKLFVIPQFMFISDYDTDRDILPLLLDSFKPLPPPEIPIGPVIVPVSIPERLTSTKKVPTSRAAPSAPIKAPRLSDQELESESQKLALDVISNLFTNKKEIIDRAAKINAPKKPVARNLFCLDKESLEKARSSEPSSMSVLEDWETADDDDLTVRMENLLKDKKKEEVKQVKTSAVLTPPPKTSDWDPTFLQHVLEIHSVPDYKMQGDVVKAMETMGNGDCKVMWIERKVVFAVFENVNRAKNCLALSRHDWIRFRSLVDSPRHVQEAARNNASNLSLPKKKQQTTATVARRMVENALGKKATVTTEKRQEERKQLAAAKAAKKNTVQWD</sequence>
<dbReference type="FunCoup" id="E3MKE3">
    <property type="interactions" value="1566"/>
</dbReference>
<gene>
    <name evidence="2" type="ORF">CRE_27595</name>
</gene>
<organism evidence="3">
    <name type="scientific">Caenorhabditis remanei</name>
    <name type="common">Caenorhabditis vulgaris</name>
    <dbReference type="NCBI Taxonomy" id="31234"/>
    <lineage>
        <taxon>Eukaryota</taxon>
        <taxon>Metazoa</taxon>
        <taxon>Ecdysozoa</taxon>
        <taxon>Nematoda</taxon>
        <taxon>Chromadorea</taxon>
        <taxon>Rhabditida</taxon>
        <taxon>Rhabditina</taxon>
        <taxon>Rhabditomorpha</taxon>
        <taxon>Rhabditoidea</taxon>
        <taxon>Rhabditidae</taxon>
        <taxon>Peloderinae</taxon>
        <taxon>Caenorhabditis</taxon>
    </lineage>
</organism>
<dbReference type="STRING" id="31234.E3MKE3"/>
<dbReference type="OrthoDB" id="5418203at2759"/>
<dbReference type="OMA" id="VPDYKMQ"/>
<dbReference type="InParanoid" id="E3MKE3"/>